<proteinExistence type="predicted"/>
<comment type="caution">
    <text evidence="1">The sequence shown here is derived from an EMBL/GenBank/DDBJ whole genome shotgun (WGS) entry which is preliminary data.</text>
</comment>
<keyword evidence="2" id="KW-1185">Reference proteome</keyword>
<protein>
    <submittedName>
        <fullName evidence="1">Unnamed protein product</fullName>
    </submittedName>
</protein>
<gene>
    <name evidence="1" type="ORF">Amon02_000794300</name>
</gene>
<accession>A0ACB5TD06</accession>
<organism evidence="1 2">
    <name type="scientific">Ambrosiozyma monospora</name>
    <name type="common">Yeast</name>
    <name type="synonym">Endomycopsis monosporus</name>
    <dbReference type="NCBI Taxonomy" id="43982"/>
    <lineage>
        <taxon>Eukaryota</taxon>
        <taxon>Fungi</taxon>
        <taxon>Dikarya</taxon>
        <taxon>Ascomycota</taxon>
        <taxon>Saccharomycotina</taxon>
        <taxon>Pichiomycetes</taxon>
        <taxon>Pichiales</taxon>
        <taxon>Pichiaceae</taxon>
        <taxon>Ambrosiozyma</taxon>
    </lineage>
</organism>
<name>A0ACB5TD06_AMBMO</name>
<evidence type="ECO:0000313" key="2">
    <source>
        <dbReference type="Proteomes" id="UP001165064"/>
    </source>
</evidence>
<sequence>MMDDEGAKAEKYWNDHHLNEKIEHYRTEGKKHLDSGSQKIQTEYAKHAAKHAAPAGATAAATTATDATTATAADATKKV</sequence>
<reference evidence="1" key="1">
    <citation type="submission" date="2023-04" db="EMBL/GenBank/DDBJ databases">
        <title>Ambrosiozyma monospora NBRC 10751.</title>
        <authorList>
            <person name="Ichikawa N."/>
            <person name="Sato H."/>
            <person name="Tonouchi N."/>
        </authorList>
    </citation>
    <scope>NUCLEOTIDE SEQUENCE</scope>
    <source>
        <strain evidence="1">NBRC 10751</strain>
    </source>
</reference>
<evidence type="ECO:0000313" key="1">
    <source>
        <dbReference type="EMBL" id="GME86328.1"/>
    </source>
</evidence>
<dbReference type="Proteomes" id="UP001165064">
    <property type="component" value="Unassembled WGS sequence"/>
</dbReference>
<dbReference type="EMBL" id="BSXS01006824">
    <property type="protein sequence ID" value="GME86328.1"/>
    <property type="molecule type" value="Genomic_DNA"/>
</dbReference>